<dbReference type="RefSeq" id="WP_033518247.1">
    <property type="nucleotide sequence ID" value="NZ_JGYV01000011.1"/>
</dbReference>
<accession>A0A087ATG0</accession>
<keyword evidence="4" id="KW-1133">Transmembrane helix</keyword>
<proteinExistence type="predicted"/>
<dbReference type="NCBIfam" id="NF033747">
    <property type="entry name" value="class_E_sortase"/>
    <property type="match status" value="1"/>
</dbReference>
<dbReference type="eggNOG" id="COG3764">
    <property type="taxonomic scope" value="Bacteria"/>
</dbReference>
<comment type="caution">
    <text evidence="5">The sequence shown here is derived from an EMBL/GenBank/DDBJ whole genome shotgun (WGS) entry which is preliminary data.</text>
</comment>
<dbReference type="Proteomes" id="UP000029067">
    <property type="component" value="Unassembled WGS sequence"/>
</dbReference>
<organism evidence="5 6">
    <name type="scientific">Bifidobacterium cuniculi</name>
    <dbReference type="NCBI Taxonomy" id="1688"/>
    <lineage>
        <taxon>Bacteria</taxon>
        <taxon>Bacillati</taxon>
        <taxon>Actinomycetota</taxon>
        <taxon>Actinomycetes</taxon>
        <taxon>Bifidobacteriales</taxon>
        <taxon>Bifidobacteriaceae</taxon>
        <taxon>Bifidobacterium</taxon>
    </lineage>
</organism>
<dbReference type="Pfam" id="PF04203">
    <property type="entry name" value="Sortase"/>
    <property type="match status" value="1"/>
</dbReference>
<keyword evidence="4" id="KW-0472">Membrane</keyword>
<dbReference type="SUPFAM" id="SSF63817">
    <property type="entry name" value="Sortase"/>
    <property type="match status" value="1"/>
</dbReference>
<keyword evidence="4" id="KW-0812">Transmembrane</keyword>
<dbReference type="CDD" id="cd05830">
    <property type="entry name" value="Sortase_E"/>
    <property type="match status" value="1"/>
</dbReference>
<evidence type="ECO:0000313" key="5">
    <source>
        <dbReference type="EMBL" id="KFI62060.1"/>
    </source>
</evidence>
<gene>
    <name evidence="5" type="ORF">BCUN_1375</name>
</gene>
<feature type="transmembrane region" description="Helical" evidence="4">
    <location>
        <begin position="326"/>
        <end position="345"/>
    </location>
</feature>
<feature type="transmembrane region" description="Helical" evidence="4">
    <location>
        <begin position="21"/>
        <end position="43"/>
    </location>
</feature>
<feature type="transmembrane region" description="Helical" evidence="4">
    <location>
        <begin position="268"/>
        <end position="289"/>
    </location>
</feature>
<evidence type="ECO:0000256" key="4">
    <source>
        <dbReference type="SAM" id="Phobius"/>
    </source>
</evidence>
<dbReference type="AlphaFoldDB" id="A0A087ATG0"/>
<evidence type="ECO:0000256" key="2">
    <source>
        <dbReference type="PIRSR" id="PIRSR605754-1"/>
    </source>
</evidence>
<dbReference type="EMBL" id="JGYV01000011">
    <property type="protein sequence ID" value="KFI62060.1"/>
    <property type="molecule type" value="Genomic_DNA"/>
</dbReference>
<dbReference type="GO" id="GO:0016787">
    <property type="term" value="F:hydrolase activity"/>
    <property type="evidence" value="ECO:0007669"/>
    <property type="project" value="UniProtKB-KW"/>
</dbReference>
<dbReference type="Gene3D" id="2.40.260.10">
    <property type="entry name" value="Sortase"/>
    <property type="match status" value="1"/>
</dbReference>
<name>A0A087ATG0_9BIFI</name>
<reference evidence="5 6" key="1">
    <citation type="submission" date="2014-03" db="EMBL/GenBank/DDBJ databases">
        <title>Genomics of Bifidobacteria.</title>
        <authorList>
            <person name="Ventura M."/>
            <person name="Milani C."/>
            <person name="Lugli G.A."/>
        </authorList>
    </citation>
    <scope>NUCLEOTIDE SEQUENCE [LARGE SCALE GENOMIC DNA]</scope>
    <source>
        <strain evidence="5 6">LMG 10738</strain>
    </source>
</reference>
<feature type="active site" description="Proton donor/acceptor" evidence="2">
    <location>
        <position position="143"/>
    </location>
</feature>
<keyword evidence="6" id="KW-1185">Reference proteome</keyword>
<evidence type="ECO:0000256" key="3">
    <source>
        <dbReference type="SAM" id="MobiDB-lite"/>
    </source>
</evidence>
<dbReference type="STRING" id="1688.BCUN_1375"/>
<evidence type="ECO:0000256" key="1">
    <source>
        <dbReference type="ARBA" id="ARBA00022801"/>
    </source>
</evidence>
<sequence length="365" mass="40077">MKHAQTASAGGSRVGRSIVTIIAEILLTAAAICGLYVGWMQWWTGVQSAHVQEQSVQSVDWTQPDGGGTLTIAQPQDGEPPVQPESAAEGELMARVYIPRFGDQWERTLVQGTSLAELNLHGLGHYVISQMPGELGNFAIAGHRNGYGQPLGDVDKLEAGDAIVIRTKDYWYVYQYTQYTIVTPDDGSVIGPNPLDPGQAPTKRMITMTTCEPKYTTPTHRWISFGELKYWAKVADGVPSELAHVDADGAVQFINNGKTSVFTKLGSLAPVVVGSLVAYAVLFVICALWRRWPALRAIREGRRPQPDVDFYAWLWRHQPGPAAMRWVLVLLLLLAAVAALFQWGFPWAAGEIPFLRAMSNYVSVS</sequence>
<evidence type="ECO:0000313" key="6">
    <source>
        <dbReference type="Proteomes" id="UP000029067"/>
    </source>
</evidence>
<feature type="region of interest" description="Disordered" evidence="3">
    <location>
        <begin position="62"/>
        <end position="86"/>
    </location>
</feature>
<dbReference type="InterPro" id="IPR053465">
    <property type="entry name" value="Sortase_Class_E"/>
</dbReference>
<dbReference type="OrthoDB" id="5242879at2"/>
<keyword evidence="1" id="KW-0378">Hydrolase</keyword>
<feature type="active site" description="Acyl-thioester intermediate" evidence="2">
    <location>
        <position position="211"/>
    </location>
</feature>
<protein>
    <submittedName>
        <fullName evidence="5">Sortase family protein</fullName>
    </submittedName>
</protein>
<dbReference type="InterPro" id="IPR042003">
    <property type="entry name" value="Sortase_E"/>
</dbReference>
<dbReference type="InterPro" id="IPR005754">
    <property type="entry name" value="Sortase"/>
</dbReference>
<dbReference type="InterPro" id="IPR023365">
    <property type="entry name" value="Sortase_dom-sf"/>
</dbReference>